<accession>A0A0E0D7S0</accession>
<dbReference type="GO" id="GO:0016491">
    <property type="term" value="F:oxidoreductase activity"/>
    <property type="evidence" value="ECO:0007669"/>
    <property type="project" value="InterPro"/>
</dbReference>
<reference evidence="3" key="2">
    <citation type="submission" date="2018-05" db="EMBL/GenBank/DDBJ databases">
        <title>OmerRS3 (Oryza meridionalis Reference Sequence Version 3).</title>
        <authorList>
            <person name="Zhang J."/>
            <person name="Kudrna D."/>
            <person name="Lee S."/>
            <person name="Talag J."/>
            <person name="Welchert J."/>
            <person name="Wing R.A."/>
        </authorList>
    </citation>
    <scope>NUCLEOTIDE SEQUENCE [LARGE SCALE GENOMIC DNA]</scope>
    <source>
        <strain evidence="3">OR44</strain>
    </source>
</reference>
<sequence>MVFIAKWTQLVLSYCGVNAINSSVIISTIVTFRKNKKNKITHNIFNKKRSPEKNTWTLWAKFSCWAGWRRPQKSEGSMRRHVDAAARNLCTAEAAKPSRLDRKSSPLSAPHLVAGKPRTMSAAAAAAAASAANVAVIGGGISGAVCASLLAARGVAVTLFDSGRGAGGRMAQRREVMEDGTELRFDHGAPYFTVSNDEVARVVSGWEARGLVAEWKAMFACFDREAGKFTDFEKEGTDKKYVGVPGMNSICKSLCLEDGVVAKFGVTIGRMDWIQDRSSWLLASLDGRDLGHFDYVVATDKNIASPRFSGLTGRPPPLDLSLLPQLSMMIQDIPVRPCFALMLAFSEPLTKVPVQGFSFNNSDYLSWAFCDSSKPGRAHVPLNSQSWVLHSTAEYASKVINNIGPRKPSADALAKVAEELLKEFQATGLNIPQPIFMKAHRWGSAFPAVAISGDDKCVWDKSMKLAICGDFCASPSVEGAVLSGMRGASKILGLVNSHYYLELEMFKAIVSLHIMVPHLQQKQSQIRVRPAQNLSLRCVKGVISILLLCWAYSIAASTPPAPEPAATSKKSASLAVSSPVRRRSDASKLTSAAPASSPSAACPPPSIDSTHTLPRSTAAAGPLAGLSFGHNL</sequence>
<evidence type="ECO:0000313" key="4">
    <source>
        <dbReference type="Proteomes" id="UP000008021"/>
    </source>
</evidence>
<keyword evidence="4" id="KW-1185">Reference proteome</keyword>
<dbReference type="Gene3D" id="3.50.50.60">
    <property type="entry name" value="FAD/NAD(P)-binding domain"/>
    <property type="match status" value="1"/>
</dbReference>
<dbReference type="EnsemblPlants" id="OMERI03G33670.4">
    <property type="protein sequence ID" value="OMERI03G33670.4"/>
    <property type="gene ID" value="OMERI03G33670"/>
</dbReference>
<organism evidence="3">
    <name type="scientific">Oryza meridionalis</name>
    <dbReference type="NCBI Taxonomy" id="40149"/>
    <lineage>
        <taxon>Eukaryota</taxon>
        <taxon>Viridiplantae</taxon>
        <taxon>Streptophyta</taxon>
        <taxon>Embryophyta</taxon>
        <taxon>Tracheophyta</taxon>
        <taxon>Spermatophyta</taxon>
        <taxon>Magnoliopsida</taxon>
        <taxon>Liliopsida</taxon>
        <taxon>Poales</taxon>
        <taxon>Poaceae</taxon>
        <taxon>BOP clade</taxon>
        <taxon>Oryzoideae</taxon>
        <taxon>Oryzeae</taxon>
        <taxon>Oryzinae</taxon>
        <taxon>Oryza</taxon>
    </lineage>
</organism>
<protein>
    <recommendedName>
        <fullName evidence="2">Amine oxidase domain-containing protein</fullName>
    </recommendedName>
</protein>
<dbReference type="EnsemblPlants" id="OMERI03G33670.2">
    <property type="protein sequence ID" value="OMERI03G33670.2"/>
    <property type="gene ID" value="OMERI03G33670"/>
</dbReference>
<dbReference type="Proteomes" id="UP000008021">
    <property type="component" value="Chromosome 3"/>
</dbReference>
<feature type="compositionally biased region" description="Low complexity" evidence="1">
    <location>
        <begin position="591"/>
        <end position="600"/>
    </location>
</feature>
<dbReference type="GO" id="GO:0050660">
    <property type="term" value="F:flavin adenine dinucleotide binding"/>
    <property type="evidence" value="ECO:0007669"/>
    <property type="project" value="UniProtKB-ARBA"/>
</dbReference>
<dbReference type="PANTHER" id="PTHR16128:SF5">
    <property type="entry name" value="FAD_NAD(P)-BINDING OXIDOREDUCTASE FAMILY PROTEIN"/>
    <property type="match status" value="1"/>
</dbReference>
<dbReference type="Pfam" id="PF13450">
    <property type="entry name" value="NAD_binding_8"/>
    <property type="match status" value="1"/>
</dbReference>
<evidence type="ECO:0000256" key="1">
    <source>
        <dbReference type="SAM" id="MobiDB-lite"/>
    </source>
</evidence>
<evidence type="ECO:0000259" key="2">
    <source>
        <dbReference type="Pfam" id="PF01593"/>
    </source>
</evidence>
<feature type="region of interest" description="Disordered" evidence="1">
    <location>
        <begin position="562"/>
        <end position="615"/>
    </location>
</feature>
<dbReference type="Gramene" id="OMERI03G33670.2">
    <property type="protein sequence ID" value="OMERI03G33670.2"/>
    <property type="gene ID" value="OMERI03G33670"/>
</dbReference>
<name>A0A0E0D7S0_9ORYZ</name>
<dbReference type="SUPFAM" id="SSF51905">
    <property type="entry name" value="FAD/NAD(P)-binding domain"/>
    <property type="match status" value="1"/>
</dbReference>
<dbReference type="InterPro" id="IPR036188">
    <property type="entry name" value="FAD/NAD-bd_sf"/>
</dbReference>
<dbReference type="STRING" id="40149.A0A0E0D7S0"/>
<dbReference type="InterPro" id="IPR002937">
    <property type="entry name" value="Amino_oxidase"/>
</dbReference>
<evidence type="ECO:0000313" key="3">
    <source>
        <dbReference type="EnsemblPlants" id="OMERI03G33670.2"/>
    </source>
</evidence>
<proteinExistence type="predicted"/>
<dbReference type="AlphaFoldDB" id="A0A0E0D7S0"/>
<dbReference type="eggNOG" id="ENOG502QQZY">
    <property type="taxonomic scope" value="Eukaryota"/>
</dbReference>
<dbReference type="Pfam" id="PF01593">
    <property type="entry name" value="Amino_oxidase"/>
    <property type="match status" value="1"/>
</dbReference>
<reference evidence="3" key="1">
    <citation type="submission" date="2015-04" db="UniProtKB">
        <authorList>
            <consortium name="EnsemblPlants"/>
        </authorList>
    </citation>
    <scope>IDENTIFICATION</scope>
</reference>
<dbReference type="Gene3D" id="3.90.660.10">
    <property type="match status" value="1"/>
</dbReference>
<feature type="compositionally biased region" description="Low complexity" evidence="1">
    <location>
        <begin position="564"/>
        <end position="573"/>
    </location>
</feature>
<dbReference type="PANTHER" id="PTHR16128">
    <property type="entry name" value="FAD/NAD(P)-BINDING OXIDOREDUCTASE FAMILY PROTEIN"/>
    <property type="match status" value="1"/>
</dbReference>
<dbReference type="Gramene" id="OMERI03G33670.4">
    <property type="protein sequence ID" value="OMERI03G33670.4"/>
    <property type="gene ID" value="OMERI03G33670"/>
</dbReference>
<feature type="domain" description="Amine oxidase" evidence="2">
    <location>
        <begin position="208"/>
        <end position="492"/>
    </location>
</feature>